<dbReference type="PROSITE" id="PS50111">
    <property type="entry name" value="CHEMOTAXIS_TRANSDUC_2"/>
    <property type="match status" value="1"/>
</dbReference>
<comment type="similarity">
    <text evidence="4">Belongs to the methyl-accepting chemotaxis (MCP) protein family.</text>
</comment>
<evidence type="ECO:0000259" key="7">
    <source>
        <dbReference type="PROSITE" id="PS50111"/>
    </source>
</evidence>
<dbReference type="PANTHER" id="PTHR32089:SF112">
    <property type="entry name" value="LYSOZYME-LIKE PROTEIN-RELATED"/>
    <property type="match status" value="1"/>
</dbReference>
<dbReference type="InterPro" id="IPR024478">
    <property type="entry name" value="HlyB_4HB_MCP"/>
</dbReference>
<evidence type="ECO:0000313" key="10">
    <source>
        <dbReference type="EMBL" id="RUQ67098.1"/>
    </source>
</evidence>
<dbReference type="AlphaFoldDB" id="A0A3S0XKJ1"/>
<evidence type="ECO:0000256" key="1">
    <source>
        <dbReference type="ARBA" id="ARBA00004429"/>
    </source>
</evidence>
<dbReference type="Proteomes" id="UP000280346">
    <property type="component" value="Unassembled WGS sequence"/>
</dbReference>
<reference evidence="10 11" key="1">
    <citation type="submission" date="2018-12" db="EMBL/GenBank/DDBJ databases">
        <authorList>
            <person name="Yang Y."/>
        </authorList>
    </citation>
    <scope>NUCLEOTIDE SEQUENCE [LARGE SCALE GENOMIC DNA]</scope>
    <source>
        <strain evidence="10 11">GSF71</strain>
    </source>
</reference>
<dbReference type="EMBL" id="RZIJ01000018">
    <property type="protein sequence ID" value="RUQ67098.1"/>
    <property type="molecule type" value="Genomic_DNA"/>
</dbReference>
<dbReference type="SMART" id="SM00304">
    <property type="entry name" value="HAMP"/>
    <property type="match status" value="1"/>
</dbReference>
<evidence type="ECO:0000256" key="3">
    <source>
        <dbReference type="ARBA" id="ARBA00023224"/>
    </source>
</evidence>
<feature type="domain" description="Methyl-accepting transducer" evidence="7">
    <location>
        <begin position="307"/>
        <end position="543"/>
    </location>
</feature>
<dbReference type="GO" id="GO:0007165">
    <property type="term" value="P:signal transduction"/>
    <property type="evidence" value="ECO:0007669"/>
    <property type="project" value="UniProtKB-KW"/>
</dbReference>
<dbReference type="SUPFAM" id="SSF58104">
    <property type="entry name" value="Methyl-accepting chemotaxis protein (MCP) signaling domain"/>
    <property type="match status" value="1"/>
</dbReference>
<keyword evidence="3 5" id="KW-0807">Transducer</keyword>
<dbReference type="SMART" id="SM00283">
    <property type="entry name" value="MA"/>
    <property type="match status" value="1"/>
</dbReference>
<dbReference type="PROSITE" id="PS50885">
    <property type="entry name" value="HAMP"/>
    <property type="match status" value="1"/>
</dbReference>
<dbReference type="InterPro" id="IPR000727">
    <property type="entry name" value="T_SNARE_dom"/>
</dbReference>
<dbReference type="Pfam" id="PF00672">
    <property type="entry name" value="HAMP"/>
    <property type="match status" value="1"/>
</dbReference>
<dbReference type="Pfam" id="PF12729">
    <property type="entry name" value="4HB_MCP_1"/>
    <property type="match status" value="1"/>
</dbReference>
<feature type="domain" description="HAMP" evidence="9">
    <location>
        <begin position="214"/>
        <end position="267"/>
    </location>
</feature>
<sequence>MSGLSNVSVKVKAIAAFAIVLVCAIGLGGFSVSRLSAVNGEAAEIRDNWLPSVTVVAGLYTAFDFYRVIEGAHVMATSAADLNMEERSLAEIVKTIAERRKAYEAILTPGWETETYRKFVASWETYLAISNEQLQPLSRTGETQAAGGVYRGASREQFRMAKGILQELMDFNQREGVRAANQGEAIYKTSTGLIAAAILLVVLVCAAAGWMMIATVVRPIQEMTGIMGGLAGHDLSVAVTGTERRDEIGAMARAVQVFKDGLIEADRLVGLQAADREAKQRRVEAVDRLVAGFESSAAAALRTVSSAASELDATAQSMSAMAQQTNTQATVVASAAEQTSANVQTVATATEEMASSIREIGGQVTRSADIAGKAVNEAARTSEAVRSLSEAAQKIGEVVGLITDIASQTNLLALNATIEAARAGEAGKGFAVVASEVKSLAGQTAKATDEIAAQIGAIQQTTNGVVQAIAGIGDTIGSINDITTGIAAAIEEQSAATNEISRSVQQAACGTQEVSGSIIHVTQAASEAGSAATQVLGAAGELSRQAETLRHDVEDFLARIKAA</sequence>
<organism evidence="10 11">
    <name type="scientific">Azospirillum doebereinerae</name>
    <dbReference type="NCBI Taxonomy" id="92933"/>
    <lineage>
        <taxon>Bacteria</taxon>
        <taxon>Pseudomonadati</taxon>
        <taxon>Pseudomonadota</taxon>
        <taxon>Alphaproteobacteria</taxon>
        <taxon>Rhodospirillales</taxon>
        <taxon>Azospirillaceae</taxon>
        <taxon>Azospirillum</taxon>
    </lineage>
</organism>
<dbReference type="InterPro" id="IPR003660">
    <property type="entry name" value="HAMP_dom"/>
</dbReference>
<keyword evidence="2" id="KW-1003">Cell membrane</keyword>
<name>A0A3S0XKJ1_9PROT</name>
<evidence type="ECO:0000256" key="5">
    <source>
        <dbReference type="PROSITE-ProRule" id="PRU00284"/>
    </source>
</evidence>
<evidence type="ECO:0000259" key="9">
    <source>
        <dbReference type="PROSITE" id="PS50885"/>
    </source>
</evidence>
<dbReference type="PANTHER" id="PTHR32089">
    <property type="entry name" value="METHYL-ACCEPTING CHEMOTAXIS PROTEIN MCPB"/>
    <property type="match status" value="1"/>
</dbReference>
<dbReference type="Gene3D" id="1.10.8.500">
    <property type="entry name" value="HAMP domain in histidine kinase"/>
    <property type="match status" value="1"/>
</dbReference>
<proteinExistence type="inferred from homology"/>
<dbReference type="RefSeq" id="WP_127001403.1">
    <property type="nucleotide sequence ID" value="NZ_CP173190.1"/>
</dbReference>
<evidence type="ECO:0000256" key="2">
    <source>
        <dbReference type="ARBA" id="ARBA00022519"/>
    </source>
</evidence>
<protein>
    <submittedName>
        <fullName evidence="10">Methyl-accepting chemotaxis protein</fullName>
    </submittedName>
</protein>
<keyword evidence="2" id="KW-0997">Cell inner membrane</keyword>
<evidence type="ECO:0000256" key="6">
    <source>
        <dbReference type="SAM" id="Phobius"/>
    </source>
</evidence>
<dbReference type="PROSITE" id="PS50192">
    <property type="entry name" value="T_SNARE"/>
    <property type="match status" value="1"/>
</dbReference>
<dbReference type="InterPro" id="IPR004089">
    <property type="entry name" value="MCPsignal_dom"/>
</dbReference>
<comment type="subcellular location">
    <subcellularLocation>
        <location evidence="1">Cell inner membrane</location>
        <topology evidence="1">Multi-pass membrane protein</topology>
    </subcellularLocation>
</comment>
<keyword evidence="6" id="KW-1133">Transmembrane helix</keyword>
<keyword evidence="6" id="KW-0472">Membrane</keyword>
<keyword evidence="6" id="KW-0812">Transmembrane</keyword>
<feature type="transmembrane region" description="Helical" evidence="6">
    <location>
        <begin position="193"/>
        <end position="217"/>
    </location>
</feature>
<keyword evidence="11" id="KW-1185">Reference proteome</keyword>
<feature type="domain" description="T-SNARE coiled-coil homology" evidence="8">
    <location>
        <begin position="459"/>
        <end position="521"/>
    </location>
</feature>
<evidence type="ECO:0000256" key="4">
    <source>
        <dbReference type="ARBA" id="ARBA00029447"/>
    </source>
</evidence>
<evidence type="ECO:0000313" key="11">
    <source>
        <dbReference type="Proteomes" id="UP000280346"/>
    </source>
</evidence>
<dbReference type="GO" id="GO:0005886">
    <property type="term" value="C:plasma membrane"/>
    <property type="evidence" value="ECO:0007669"/>
    <property type="project" value="UniProtKB-SubCell"/>
</dbReference>
<accession>A0A3S0XKJ1</accession>
<dbReference type="Gene3D" id="1.10.287.950">
    <property type="entry name" value="Methyl-accepting chemotaxis protein"/>
    <property type="match status" value="1"/>
</dbReference>
<comment type="caution">
    <text evidence="10">The sequence shown here is derived from an EMBL/GenBank/DDBJ whole genome shotgun (WGS) entry which is preliminary data.</text>
</comment>
<dbReference type="Pfam" id="PF00015">
    <property type="entry name" value="MCPsignal"/>
    <property type="match status" value="1"/>
</dbReference>
<evidence type="ECO:0000259" key="8">
    <source>
        <dbReference type="PROSITE" id="PS50192"/>
    </source>
</evidence>
<dbReference type="CDD" id="cd06225">
    <property type="entry name" value="HAMP"/>
    <property type="match status" value="1"/>
</dbReference>
<dbReference type="OrthoDB" id="9814202at2"/>
<gene>
    <name evidence="10" type="ORF">EJ913_20675</name>
</gene>